<comment type="caution">
    <text evidence="1">The sequence shown here is derived from an EMBL/GenBank/DDBJ whole genome shotgun (WGS) entry which is preliminary data.</text>
</comment>
<reference evidence="2" key="1">
    <citation type="journal article" date="2019" name="Int. J. Syst. Evol. Microbiol.">
        <title>The Global Catalogue of Microorganisms (GCM) 10K type strain sequencing project: providing services to taxonomists for standard genome sequencing and annotation.</title>
        <authorList>
            <consortium name="The Broad Institute Genomics Platform"/>
            <consortium name="The Broad Institute Genome Sequencing Center for Infectious Disease"/>
            <person name="Wu L."/>
            <person name="Ma J."/>
        </authorList>
    </citation>
    <scope>NUCLEOTIDE SEQUENCE [LARGE SCALE GENOMIC DNA]</scope>
    <source>
        <strain evidence="2">JCM 17106</strain>
    </source>
</reference>
<evidence type="ECO:0000313" key="2">
    <source>
        <dbReference type="Proteomes" id="UP001500459"/>
    </source>
</evidence>
<accession>A0ABP6UY63</accession>
<proteinExistence type="predicted"/>
<gene>
    <name evidence="1" type="ORF">GCM10022393_42810</name>
</gene>
<organism evidence="1 2">
    <name type="scientific">Aquimarina addita</name>
    <dbReference type="NCBI Taxonomy" id="870485"/>
    <lineage>
        <taxon>Bacteria</taxon>
        <taxon>Pseudomonadati</taxon>
        <taxon>Bacteroidota</taxon>
        <taxon>Flavobacteriia</taxon>
        <taxon>Flavobacteriales</taxon>
        <taxon>Flavobacteriaceae</taxon>
        <taxon>Aquimarina</taxon>
    </lineage>
</organism>
<dbReference type="Proteomes" id="UP001500459">
    <property type="component" value="Unassembled WGS sequence"/>
</dbReference>
<evidence type="ECO:0000313" key="1">
    <source>
        <dbReference type="EMBL" id="GAA3523395.1"/>
    </source>
</evidence>
<keyword evidence="2" id="KW-1185">Reference proteome</keyword>
<dbReference type="EMBL" id="BAABCW010000035">
    <property type="protein sequence ID" value="GAA3523395.1"/>
    <property type="molecule type" value="Genomic_DNA"/>
</dbReference>
<protein>
    <submittedName>
        <fullName evidence="1">Uncharacterized protein</fullName>
    </submittedName>
</protein>
<sequence length="94" mass="10908">MSKAKSIRFSDLVNIHRPFDLAETPALRLGIVTKRFLHSLGTFYYTFLAGPSAQQLLSSEVHLHWQAKNSIRIIRNYRNYFKNTVVEGVKTNRQ</sequence>
<name>A0ABP6UY63_9FLAO</name>